<reference evidence="2 3" key="1">
    <citation type="submission" date="2021-08" db="EMBL/GenBank/DDBJ databases">
        <authorList>
            <person name="Zhang D."/>
            <person name="Zhang A."/>
            <person name="Wang L."/>
        </authorList>
    </citation>
    <scope>NUCLEOTIDE SEQUENCE [LARGE SCALE GENOMIC DNA]</scope>
    <source>
        <strain evidence="2 3">WL0086</strain>
    </source>
</reference>
<proteinExistence type="predicted"/>
<dbReference type="InterPro" id="IPR052336">
    <property type="entry name" value="MlaD_Phospholipid_Transporter"/>
</dbReference>
<sequence length="330" mass="34520">MNNAQMSARVGLFFLLGLALIWVTFESLSGNALDEDKSYELTARFATIKELKAGDEVRMAGVAVGMVRKTQLNGRFAEAVLQIQDNIVVPADSVATIAMSGLLGSNYVSLTLGAGEAAPLDPGSVLRSQDTPDLNTVVSQIGEVGRKVEEALSNFSGSLGGGGEGGGVMGKLNTMVDENSSRISTITTNLEVVSQRLRDGEGTLGKLLSDEQGYTELIAAIEEIRGAATEARTFMSDAQGLVAQVKEGNGTLGALLYDDSIAEDIRLSAANLRELSTKLNSGEGTLGRLINDDSLFLEAQSAVQKVNRAVDGMADQGPITAVGVAANSLF</sequence>
<dbReference type="EMBL" id="CP139781">
    <property type="protein sequence ID" value="WRQ89765.1"/>
    <property type="molecule type" value="Genomic_DNA"/>
</dbReference>
<dbReference type="RefSeq" id="WP_221032223.1">
    <property type="nucleotide sequence ID" value="NZ_CP139781.1"/>
</dbReference>
<dbReference type="Proteomes" id="UP000738431">
    <property type="component" value="Chromosome"/>
</dbReference>
<organism evidence="2 3">
    <name type="scientific">Actomonas aquatica</name>
    <dbReference type="NCBI Taxonomy" id="2866162"/>
    <lineage>
        <taxon>Bacteria</taxon>
        <taxon>Pseudomonadati</taxon>
        <taxon>Verrucomicrobiota</taxon>
        <taxon>Opitutia</taxon>
        <taxon>Opitutales</taxon>
        <taxon>Opitutaceae</taxon>
        <taxon>Actomonas</taxon>
    </lineage>
</organism>
<protein>
    <submittedName>
        <fullName evidence="2">MlaD family protein</fullName>
    </submittedName>
</protein>
<gene>
    <name evidence="2" type="ORF">K1X11_010140</name>
</gene>
<dbReference type="PANTHER" id="PTHR33371">
    <property type="entry name" value="INTERMEMBRANE PHOSPHOLIPID TRANSPORT SYSTEM BINDING PROTEIN MLAD-RELATED"/>
    <property type="match status" value="1"/>
</dbReference>
<evidence type="ECO:0000313" key="3">
    <source>
        <dbReference type="Proteomes" id="UP000738431"/>
    </source>
</evidence>
<evidence type="ECO:0000313" key="2">
    <source>
        <dbReference type="EMBL" id="WRQ89765.1"/>
    </source>
</evidence>
<name>A0ABZ1CEH2_9BACT</name>
<dbReference type="Pfam" id="PF02470">
    <property type="entry name" value="MlaD"/>
    <property type="match status" value="1"/>
</dbReference>
<reference evidence="2 3" key="2">
    <citation type="submission" date="2023-12" db="EMBL/GenBank/DDBJ databases">
        <title>Description of an unclassified Opitutus bacterium of Verrucomicrobiota.</title>
        <authorList>
            <person name="Zhang D.-F."/>
        </authorList>
    </citation>
    <scope>NUCLEOTIDE SEQUENCE [LARGE SCALE GENOMIC DNA]</scope>
    <source>
        <strain evidence="2 3">WL0086</strain>
    </source>
</reference>
<evidence type="ECO:0000259" key="1">
    <source>
        <dbReference type="Pfam" id="PF02470"/>
    </source>
</evidence>
<dbReference type="PANTHER" id="PTHR33371:SF4">
    <property type="entry name" value="INTERMEMBRANE PHOSPHOLIPID TRANSPORT SYSTEM BINDING PROTEIN MLAD"/>
    <property type="match status" value="1"/>
</dbReference>
<feature type="domain" description="Mce/MlaD" evidence="1">
    <location>
        <begin position="38"/>
        <end position="111"/>
    </location>
</feature>
<accession>A0ABZ1CEH2</accession>
<keyword evidence="3" id="KW-1185">Reference proteome</keyword>
<dbReference type="InterPro" id="IPR003399">
    <property type="entry name" value="Mce/MlaD"/>
</dbReference>